<evidence type="ECO:0000256" key="3">
    <source>
        <dbReference type="ARBA" id="ARBA00023163"/>
    </source>
</evidence>
<dbReference type="PANTHER" id="PTHR44688">
    <property type="entry name" value="DNA-BINDING TRANSCRIPTIONAL ACTIVATOR DEVR_DOSR"/>
    <property type="match status" value="1"/>
</dbReference>
<keyword evidence="1" id="KW-0805">Transcription regulation</keyword>
<sequence>MPLGKGTVVNAVAKSDAVSALEPEAALEGAATPPEVAADPAAGQLRAWDAAVRAWAGLRQPYVEAWCLMGAAQAALACGDRQEAAARLARSRELAERLGARPLMEQLDVFGRRSRLAGLDTAGEGNPLGLTARELEVLQEVTNGRSNREIAQALFISVKTVSVHVSNILAKLGVATRGEAAATAHRLHLFDIPT</sequence>
<evidence type="ECO:0000313" key="5">
    <source>
        <dbReference type="EMBL" id="TDD00349.1"/>
    </source>
</evidence>
<keyword evidence="6" id="KW-1185">Reference proteome</keyword>
<evidence type="ECO:0000259" key="4">
    <source>
        <dbReference type="PROSITE" id="PS50043"/>
    </source>
</evidence>
<proteinExistence type="predicted"/>
<dbReference type="InterPro" id="IPR036388">
    <property type="entry name" value="WH-like_DNA-bd_sf"/>
</dbReference>
<comment type="caution">
    <text evidence="5">The sequence shown here is derived from an EMBL/GenBank/DDBJ whole genome shotgun (WGS) entry which is preliminary data.</text>
</comment>
<dbReference type="GO" id="GO:0006355">
    <property type="term" value="P:regulation of DNA-templated transcription"/>
    <property type="evidence" value="ECO:0007669"/>
    <property type="project" value="InterPro"/>
</dbReference>
<gene>
    <name evidence="5" type="ORF">E1292_29055</name>
</gene>
<dbReference type="InterPro" id="IPR000792">
    <property type="entry name" value="Tscrpt_reg_LuxR_C"/>
</dbReference>
<dbReference type="PRINTS" id="PR00038">
    <property type="entry name" value="HTHLUXR"/>
</dbReference>
<keyword evidence="3" id="KW-0804">Transcription</keyword>
<dbReference type="InterPro" id="IPR016032">
    <property type="entry name" value="Sig_transdc_resp-reg_C-effctor"/>
</dbReference>
<dbReference type="CDD" id="cd06170">
    <property type="entry name" value="LuxR_C_like"/>
    <property type="match status" value="1"/>
</dbReference>
<dbReference type="AlphaFoldDB" id="A0A4R4V578"/>
<dbReference type="GO" id="GO:0003677">
    <property type="term" value="F:DNA binding"/>
    <property type="evidence" value="ECO:0007669"/>
    <property type="project" value="UniProtKB-KW"/>
</dbReference>
<dbReference type="PROSITE" id="PS00622">
    <property type="entry name" value="HTH_LUXR_1"/>
    <property type="match status" value="1"/>
</dbReference>
<dbReference type="EMBL" id="SMKO01000095">
    <property type="protein sequence ID" value="TDD00349.1"/>
    <property type="molecule type" value="Genomic_DNA"/>
</dbReference>
<dbReference type="SUPFAM" id="SSF46894">
    <property type="entry name" value="C-terminal effector domain of the bipartite response regulators"/>
    <property type="match status" value="1"/>
</dbReference>
<evidence type="ECO:0000256" key="1">
    <source>
        <dbReference type="ARBA" id="ARBA00023015"/>
    </source>
</evidence>
<evidence type="ECO:0000256" key="2">
    <source>
        <dbReference type="ARBA" id="ARBA00023125"/>
    </source>
</evidence>
<feature type="domain" description="HTH luxR-type" evidence="4">
    <location>
        <begin position="123"/>
        <end position="188"/>
    </location>
</feature>
<accession>A0A4R4V578</accession>
<name>A0A4R4V578_9ACTN</name>
<dbReference type="Gene3D" id="1.10.10.10">
    <property type="entry name" value="Winged helix-like DNA-binding domain superfamily/Winged helix DNA-binding domain"/>
    <property type="match status" value="1"/>
</dbReference>
<dbReference type="Proteomes" id="UP000295258">
    <property type="component" value="Unassembled WGS sequence"/>
</dbReference>
<keyword evidence="2" id="KW-0238">DNA-binding</keyword>
<dbReference type="SMART" id="SM00421">
    <property type="entry name" value="HTH_LUXR"/>
    <property type="match status" value="1"/>
</dbReference>
<reference evidence="5 6" key="1">
    <citation type="submission" date="2019-03" db="EMBL/GenBank/DDBJ databases">
        <title>Draft genome sequences of novel Actinobacteria.</title>
        <authorList>
            <person name="Sahin N."/>
            <person name="Ay H."/>
            <person name="Saygin H."/>
        </authorList>
    </citation>
    <scope>NUCLEOTIDE SEQUENCE [LARGE SCALE GENOMIC DNA]</scope>
    <source>
        <strain evidence="5 6">KC310</strain>
    </source>
</reference>
<dbReference type="PROSITE" id="PS50043">
    <property type="entry name" value="HTH_LUXR_2"/>
    <property type="match status" value="1"/>
</dbReference>
<evidence type="ECO:0000313" key="6">
    <source>
        <dbReference type="Proteomes" id="UP000295258"/>
    </source>
</evidence>
<protein>
    <submittedName>
        <fullName evidence="5">Helix-turn-helix transcriptional regulator</fullName>
    </submittedName>
</protein>
<organism evidence="5 6">
    <name type="scientific">Nonomuraea deserti</name>
    <dbReference type="NCBI Taxonomy" id="1848322"/>
    <lineage>
        <taxon>Bacteria</taxon>
        <taxon>Bacillati</taxon>
        <taxon>Actinomycetota</taxon>
        <taxon>Actinomycetes</taxon>
        <taxon>Streptosporangiales</taxon>
        <taxon>Streptosporangiaceae</taxon>
        <taxon>Nonomuraea</taxon>
    </lineage>
</organism>
<dbReference type="PANTHER" id="PTHR44688:SF16">
    <property type="entry name" value="DNA-BINDING TRANSCRIPTIONAL ACTIVATOR DEVR_DOSR"/>
    <property type="match status" value="1"/>
</dbReference>
<dbReference type="Pfam" id="PF00196">
    <property type="entry name" value="GerE"/>
    <property type="match status" value="1"/>
</dbReference>